<dbReference type="EMBL" id="CP136896">
    <property type="protein sequence ID" value="WOL15076.1"/>
    <property type="molecule type" value="Genomic_DNA"/>
</dbReference>
<accession>A0AAQ3QMW7</accession>
<dbReference type="Gene3D" id="1.25.40.10">
    <property type="entry name" value="Tetratricopeptide repeat domain"/>
    <property type="match status" value="1"/>
</dbReference>
<keyword evidence="4" id="KW-1185">Reference proteome</keyword>
<keyword evidence="1" id="KW-0677">Repeat</keyword>
<evidence type="ECO:0000313" key="4">
    <source>
        <dbReference type="Proteomes" id="UP001327560"/>
    </source>
</evidence>
<dbReference type="NCBIfam" id="TIGR00756">
    <property type="entry name" value="PPR"/>
    <property type="match status" value="1"/>
</dbReference>
<evidence type="ECO:0000256" key="2">
    <source>
        <dbReference type="PROSITE-ProRule" id="PRU00708"/>
    </source>
</evidence>
<dbReference type="Pfam" id="PF01535">
    <property type="entry name" value="PPR"/>
    <property type="match status" value="2"/>
</dbReference>
<feature type="repeat" description="PPR" evidence="2">
    <location>
        <begin position="33"/>
        <end position="67"/>
    </location>
</feature>
<dbReference type="InterPro" id="IPR046848">
    <property type="entry name" value="E_motif"/>
</dbReference>
<evidence type="ECO:0000256" key="1">
    <source>
        <dbReference type="ARBA" id="ARBA00022737"/>
    </source>
</evidence>
<proteinExistence type="predicted"/>
<organism evidence="3 4">
    <name type="scientific">Canna indica</name>
    <name type="common">Indian-shot</name>
    <dbReference type="NCBI Taxonomy" id="4628"/>
    <lineage>
        <taxon>Eukaryota</taxon>
        <taxon>Viridiplantae</taxon>
        <taxon>Streptophyta</taxon>
        <taxon>Embryophyta</taxon>
        <taxon>Tracheophyta</taxon>
        <taxon>Spermatophyta</taxon>
        <taxon>Magnoliopsida</taxon>
        <taxon>Liliopsida</taxon>
        <taxon>Zingiberales</taxon>
        <taxon>Cannaceae</taxon>
        <taxon>Canna</taxon>
    </lineage>
</organism>
<dbReference type="Pfam" id="PF20431">
    <property type="entry name" value="E_motif"/>
    <property type="match status" value="1"/>
</dbReference>
<dbReference type="GO" id="GO:0003723">
    <property type="term" value="F:RNA binding"/>
    <property type="evidence" value="ECO:0007669"/>
    <property type="project" value="InterPro"/>
</dbReference>
<dbReference type="InterPro" id="IPR011990">
    <property type="entry name" value="TPR-like_helical_dom_sf"/>
</dbReference>
<dbReference type="AlphaFoldDB" id="A0AAQ3QMW7"/>
<dbReference type="PANTHER" id="PTHR47926">
    <property type="entry name" value="PENTATRICOPEPTIDE REPEAT-CONTAINING PROTEIN"/>
    <property type="match status" value="1"/>
</dbReference>
<gene>
    <name evidence="3" type="ORF">Cni_G23857</name>
</gene>
<sequence length="225" mass="25182">MDTATKNSLITMYSNCGCIQEARRVFNSLENPNLISFNSMISACAQHGFPEEAVELFERLRVIGLQPDEITILNLLSAFNHAVRVIRDMPFKPDSSLWRIVLGACSKHQNVGVGKKIAELLLELEPREATNYVLLANTYARSGKWVQAERVDALSAAIFLLWVADRLAHRETAMLQLESAGGWFPSLALRSSSDTHHYQIFHQPSIFCFSNSIINSIVVGLHSHD</sequence>
<dbReference type="InterPro" id="IPR002885">
    <property type="entry name" value="PPR_rpt"/>
</dbReference>
<dbReference type="InterPro" id="IPR046960">
    <property type="entry name" value="PPR_At4g14850-like_plant"/>
</dbReference>
<dbReference type="PANTHER" id="PTHR47926:SF530">
    <property type="entry name" value="DYW DOMAIN-CONTAINING PROTEIN"/>
    <property type="match status" value="1"/>
</dbReference>
<dbReference type="GO" id="GO:0009451">
    <property type="term" value="P:RNA modification"/>
    <property type="evidence" value="ECO:0007669"/>
    <property type="project" value="InterPro"/>
</dbReference>
<dbReference type="PROSITE" id="PS51375">
    <property type="entry name" value="PPR"/>
    <property type="match status" value="1"/>
</dbReference>
<dbReference type="Proteomes" id="UP001327560">
    <property type="component" value="Chromosome 7"/>
</dbReference>
<name>A0AAQ3QMW7_9LILI</name>
<reference evidence="3 4" key="1">
    <citation type="submission" date="2023-10" db="EMBL/GenBank/DDBJ databases">
        <title>Chromosome-scale genome assembly provides insights into flower coloration mechanisms of Canna indica.</title>
        <authorList>
            <person name="Li C."/>
        </authorList>
    </citation>
    <scope>NUCLEOTIDE SEQUENCE [LARGE SCALE GENOMIC DNA]</scope>
    <source>
        <tissue evidence="3">Flower</tissue>
    </source>
</reference>
<evidence type="ECO:0000313" key="3">
    <source>
        <dbReference type="EMBL" id="WOL15076.1"/>
    </source>
</evidence>
<protein>
    <submittedName>
        <fullName evidence="3">Pentatricopeptide repeat-containing protein</fullName>
    </submittedName>
</protein>